<dbReference type="Pfam" id="PF06791">
    <property type="entry name" value="TMP_2"/>
    <property type="match status" value="1"/>
</dbReference>
<protein>
    <recommendedName>
        <fullName evidence="2">Bacteriophage tail tape measure N-terminal domain-containing protein</fullName>
    </recommendedName>
</protein>
<sequence>MAVGAITATEYAGFVERLNAAELAMAGGTEAATVAIAENTAAMAINGGVARELGVLTGEGLRGNWTRLEGSSITLANRMNLLQYAFSPVGLAALAATASIAGFAYEIFKGEQQSEEFNRALINTGGVLGVTEGQFNSIAYSMTGLDTSIGTARETLMKLAQSGRVSGDSLEAAGRAAVDFAALTGQSADQAVAAIVKLEENPVKALQNLNNQYHFLQAAQFEHVQKLIEEGHQTEAATEAVKLFGQEEEKRLKKAQEDVGLLTKMWRGLVNTMSEAGDAVQSIGRKETAESQYEYALLMKKQYESLGRRQMASGDVGEAEQDKNAAAMWGVAADKWHSVVMQQRSTVHGQQEKQTVEDDKINADTKKKHPGGGDKAETQSLQQELAIQESLDKVSYDNRAQYELTFWTKKIATLKAGSAEYAQAYAQIGRLTQQVETEKERAATQAAQVAQQAAQTEASISINAANNQLDIEREKIQTKLALGQSSDQQATAQLTAAYERQYQAELSALQRELVALAAKPKMVDQINKEIEKLQGQHNLQMLKLEDQAAKDNQKLWQQRLAPISQAFNQSINGMIQGTQTLQQSLARIGDSIVAKFVQMGINMVVNWAANELAKTTATTAGAAQRSIVEAGAAAESKAADAATGKSQITSAAATGAAKAYQAIVGIPYVGPVLAPIAAGVAFAGIEAFSGMISSAQGGWERVPIDGAMTELHKDEMVLPAHVANPIRDMAKNGGGQGGGGQVHIHANDARSFKDMLRRNPGALAGALKQANRMGHLSGAMR</sequence>
<dbReference type="EMBL" id="LVJS01000043">
    <property type="protein sequence ID" value="KZC23547.1"/>
    <property type="molecule type" value="Genomic_DNA"/>
</dbReference>
<dbReference type="InterPro" id="IPR009628">
    <property type="entry name" value="Phage_tape_measure_N"/>
</dbReference>
<feature type="domain" description="Bacteriophage tail tape measure N-terminal" evidence="2">
    <location>
        <begin position="70"/>
        <end position="224"/>
    </location>
</feature>
<feature type="compositionally biased region" description="Basic and acidic residues" evidence="1">
    <location>
        <begin position="350"/>
        <end position="377"/>
    </location>
</feature>
<dbReference type="AlphaFoldDB" id="A0A154QHB2"/>
<reference evidence="3 4" key="1">
    <citation type="journal article" date="2016" name="MBio">
        <title>Lateral Gene Transfer in a Heavy Metal-Contaminated-Groundwater Microbial Community.</title>
        <authorList>
            <person name="Hemme C.L."/>
            <person name="Green S.J."/>
            <person name="Rishishwar L."/>
            <person name="Prakash O."/>
            <person name="Pettenato A."/>
            <person name="Chakraborty R."/>
            <person name="Deutschbauer A.M."/>
            <person name="Van Nostrand J.D."/>
            <person name="Wu L."/>
            <person name="He Z."/>
            <person name="Jordan I.K."/>
            <person name="Hazen T.C."/>
            <person name="Arkin A.P."/>
            <person name="Kostka J.E."/>
            <person name="Zhou J."/>
        </authorList>
    </citation>
    <scope>NUCLEOTIDE SEQUENCE [LARGE SCALE GENOMIC DNA]</scope>
    <source>
        <strain evidence="3 4">FW104-T7</strain>
    </source>
</reference>
<name>A0A154QHB2_9GAMM</name>
<evidence type="ECO:0000259" key="2">
    <source>
        <dbReference type="Pfam" id="PF06791"/>
    </source>
</evidence>
<evidence type="ECO:0000313" key="4">
    <source>
        <dbReference type="Proteomes" id="UP000076131"/>
    </source>
</evidence>
<feature type="region of interest" description="Disordered" evidence="1">
    <location>
        <begin position="344"/>
        <end position="377"/>
    </location>
</feature>
<dbReference type="Proteomes" id="UP000076131">
    <property type="component" value="Unassembled WGS sequence"/>
</dbReference>
<organism evidence="3 4">
    <name type="scientific">Rhodanobacter thiooxydans</name>
    <dbReference type="NCBI Taxonomy" id="416169"/>
    <lineage>
        <taxon>Bacteria</taxon>
        <taxon>Pseudomonadati</taxon>
        <taxon>Pseudomonadota</taxon>
        <taxon>Gammaproteobacteria</taxon>
        <taxon>Lysobacterales</taxon>
        <taxon>Rhodanobacteraceae</taxon>
        <taxon>Rhodanobacter</taxon>
    </lineage>
</organism>
<proteinExistence type="predicted"/>
<gene>
    <name evidence="3" type="ORF">RHOFW104T7_13170</name>
</gene>
<accession>A0A154QHB2</accession>
<comment type="caution">
    <text evidence="3">The sequence shown here is derived from an EMBL/GenBank/DDBJ whole genome shotgun (WGS) entry which is preliminary data.</text>
</comment>
<keyword evidence="4" id="KW-1185">Reference proteome</keyword>
<evidence type="ECO:0000256" key="1">
    <source>
        <dbReference type="SAM" id="MobiDB-lite"/>
    </source>
</evidence>
<dbReference type="STRING" id="416169.RHOFW104T7_13170"/>
<evidence type="ECO:0000313" key="3">
    <source>
        <dbReference type="EMBL" id="KZC23547.1"/>
    </source>
</evidence>